<dbReference type="CDD" id="cd06186">
    <property type="entry name" value="NOX_Duox_like_FAD_NADP"/>
    <property type="match status" value="1"/>
</dbReference>
<dbReference type="Pfam" id="PF01794">
    <property type="entry name" value="Ferric_reduct"/>
    <property type="match status" value="1"/>
</dbReference>
<proteinExistence type="inferred from homology"/>
<keyword evidence="8" id="KW-0326">Glycosidase</keyword>
<dbReference type="InterPro" id="IPR041542">
    <property type="entry name" value="GH43_C2"/>
</dbReference>
<dbReference type="InterPro" id="IPR013130">
    <property type="entry name" value="Fe3_Rdtase_TM_dom"/>
</dbReference>
<feature type="site" description="Important for catalytic activity, responsible for pKa modulation of the active site Glu and correct orientation of both the proton donor and substrate" evidence="10">
    <location>
        <position position="128"/>
    </location>
</feature>
<dbReference type="SFLD" id="SFLDG01168">
    <property type="entry name" value="Ferric_reductase_subgroup_(FRE"/>
    <property type="match status" value="1"/>
</dbReference>
<comment type="subcellular location">
    <subcellularLocation>
        <location evidence="1">Membrane</location>
        <topology evidence="1">Multi-pass membrane protein</topology>
    </subcellularLocation>
</comment>
<keyword evidence="6" id="KW-0813">Transport</keyword>
<dbReference type="PROSITE" id="PS51384">
    <property type="entry name" value="FAD_FR"/>
    <property type="match status" value="1"/>
</dbReference>
<dbReference type="Pfam" id="PF17851">
    <property type="entry name" value="GH43_C2"/>
    <property type="match status" value="1"/>
</dbReference>
<evidence type="ECO:0000256" key="8">
    <source>
        <dbReference type="ARBA" id="ARBA00023295"/>
    </source>
</evidence>
<feature type="transmembrane region" description="Helical" evidence="12">
    <location>
        <begin position="878"/>
        <end position="899"/>
    </location>
</feature>
<evidence type="ECO:0000256" key="6">
    <source>
        <dbReference type="ARBA" id="ARBA00023065"/>
    </source>
</evidence>
<feature type="domain" description="FAD-binding FR-type" evidence="13">
    <location>
        <begin position="1022"/>
        <end position="1171"/>
    </location>
</feature>
<dbReference type="EMBL" id="CP034209">
    <property type="protein sequence ID" value="QBZ63745.1"/>
    <property type="molecule type" value="Genomic_DNA"/>
</dbReference>
<dbReference type="InterPro" id="IPR013320">
    <property type="entry name" value="ConA-like_dom_sf"/>
</dbReference>
<feature type="compositionally biased region" description="Basic and acidic residues" evidence="11">
    <location>
        <begin position="1109"/>
        <end position="1119"/>
    </location>
</feature>
<dbReference type="PANTHER" id="PTHR42812">
    <property type="entry name" value="BETA-XYLOSIDASE"/>
    <property type="match status" value="1"/>
</dbReference>
<dbReference type="InterPro" id="IPR023296">
    <property type="entry name" value="Glyco_hydro_beta-prop_sf"/>
</dbReference>
<dbReference type="Proteomes" id="UP000294847">
    <property type="component" value="Chromosome 6"/>
</dbReference>
<dbReference type="GO" id="GO:0006811">
    <property type="term" value="P:monoatomic ion transport"/>
    <property type="evidence" value="ECO:0007669"/>
    <property type="project" value="UniProtKB-KW"/>
</dbReference>
<dbReference type="CDD" id="cd09000">
    <property type="entry name" value="GH43_SXA-like"/>
    <property type="match status" value="1"/>
</dbReference>
<evidence type="ECO:0000256" key="1">
    <source>
        <dbReference type="ARBA" id="ARBA00004141"/>
    </source>
</evidence>
<feature type="transmembrane region" description="Helical" evidence="12">
    <location>
        <begin position="983"/>
        <end position="1003"/>
    </location>
</feature>
<keyword evidence="3 12" id="KW-0812">Transmembrane</keyword>
<comment type="similarity">
    <text evidence="2">Belongs to the glycosyl hydrolase 43 family.</text>
</comment>
<feature type="active site" description="Proton acceptor" evidence="9">
    <location>
        <position position="15"/>
    </location>
</feature>
<evidence type="ECO:0000256" key="11">
    <source>
        <dbReference type="SAM" id="MobiDB-lite"/>
    </source>
</evidence>
<evidence type="ECO:0000256" key="7">
    <source>
        <dbReference type="ARBA" id="ARBA00023136"/>
    </source>
</evidence>
<feature type="transmembrane region" description="Helical" evidence="12">
    <location>
        <begin position="953"/>
        <end position="976"/>
    </location>
</feature>
<dbReference type="InterPro" id="IPR039261">
    <property type="entry name" value="FNR_nucleotide-bd"/>
</dbReference>
<protein>
    <recommendedName>
        <fullName evidence="13">FAD-binding FR-type domain-containing protein</fullName>
    </recommendedName>
</protein>
<dbReference type="SUPFAM" id="SSF49899">
    <property type="entry name" value="Concanavalin A-like lectins/glucanases"/>
    <property type="match status" value="1"/>
</dbReference>
<keyword evidence="6" id="KW-0406">Ion transport</keyword>
<evidence type="ECO:0000256" key="10">
    <source>
        <dbReference type="PIRSR" id="PIRSR606710-2"/>
    </source>
</evidence>
<dbReference type="Pfam" id="PF08022">
    <property type="entry name" value="FAD_binding_8"/>
    <property type="match status" value="1"/>
</dbReference>
<dbReference type="PANTHER" id="PTHR42812:SF12">
    <property type="entry name" value="BETA-XYLOSIDASE-RELATED"/>
    <property type="match status" value="1"/>
</dbReference>
<evidence type="ECO:0000313" key="15">
    <source>
        <dbReference type="Proteomes" id="UP000294847"/>
    </source>
</evidence>
<dbReference type="SUPFAM" id="SSF52343">
    <property type="entry name" value="Ferredoxin reductase-like, C-terminal NADP-linked domain"/>
    <property type="match status" value="1"/>
</dbReference>
<dbReference type="SUPFAM" id="SSF75005">
    <property type="entry name" value="Arabinanase/levansucrase/invertase"/>
    <property type="match status" value="1"/>
</dbReference>
<feature type="transmembrane region" description="Helical" evidence="12">
    <location>
        <begin position="839"/>
        <end position="858"/>
    </location>
</feature>
<evidence type="ECO:0000256" key="12">
    <source>
        <dbReference type="SAM" id="Phobius"/>
    </source>
</evidence>
<evidence type="ECO:0000256" key="9">
    <source>
        <dbReference type="PIRSR" id="PIRSR606710-1"/>
    </source>
</evidence>
<organism evidence="14 15">
    <name type="scientific">Pyricularia oryzae</name>
    <name type="common">Rice blast fungus</name>
    <name type="synonym">Magnaporthe oryzae</name>
    <dbReference type="NCBI Taxonomy" id="318829"/>
    <lineage>
        <taxon>Eukaryota</taxon>
        <taxon>Fungi</taxon>
        <taxon>Dikarya</taxon>
        <taxon>Ascomycota</taxon>
        <taxon>Pezizomycotina</taxon>
        <taxon>Sordariomycetes</taxon>
        <taxon>Sordariomycetidae</taxon>
        <taxon>Magnaporthales</taxon>
        <taxon>Pyriculariaceae</taxon>
        <taxon>Pyricularia</taxon>
    </lineage>
</organism>
<feature type="active site" description="Proton donor" evidence="9">
    <location>
        <position position="188"/>
    </location>
</feature>
<accession>A0A4P7NN79</accession>
<dbReference type="GO" id="GO:0016491">
    <property type="term" value="F:oxidoreductase activity"/>
    <property type="evidence" value="ECO:0007669"/>
    <property type="project" value="InterPro"/>
</dbReference>
<keyword evidence="7 12" id="KW-0472">Membrane</keyword>
<evidence type="ECO:0000256" key="3">
    <source>
        <dbReference type="ARBA" id="ARBA00022692"/>
    </source>
</evidence>
<dbReference type="Pfam" id="PF04616">
    <property type="entry name" value="Glyco_hydro_43"/>
    <property type="match status" value="1"/>
</dbReference>
<dbReference type="InterPro" id="IPR051795">
    <property type="entry name" value="Glycosyl_Hydrlase_43"/>
</dbReference>
<dbReference type="InterPro" id="IPR006710">
    <property type="entry name" value="Glyco_hydro_43"/>
</dbReference>
<name>A0A4P7NN79_PYROR</name>
<dbReference type="InterPro" id="IPR013112">
    <property type="entry name" value="FAD-bd_8"/>
</dbReference>
<feature type="region of interest" description="Disordered" evidence="11">
    <location>
        <begin position="1098"/>
        <end position="1122"/>
    </location>
</feature>
<sequence>MPQVRNPILPGFNPDPSILRVGNDYYIATSTFEWYPGVQIHHSTDLANWKLLTRPLDRASQLDMRGDPDSCGVWAPCLTHDGSKFWLVYTDVKRKDGSFKDAHNYIVWADDIKGPWSDPVYANSSGFDPSLFHDLDTGKKWFVNMMWDHRRRPLLFAGIALQEFDPEAGKLVGPRKNIYQGTALELTEAPHMYKRNGWYYLLTAEGGTGYDHACTLARSRDVWGPYEDHPDKYVVTSKDHPLTALQRAGHGDIVDTPDGKTFLVHLTGRPTTQLRRCVLGRETAIQEAYWADDDWLYVKNGPVPSLYVELPGERDDTEYWAEQRYTFEGSLKELNSDFQWLRTPEPERIVKIQDNKLALIGRESIGSWFEQALLARRQTHFSYDAETVVDFSPSDERMFAGLTAYYCRYNFFYLTVTAHNDGQRELLIMASEASHPVGGLRPDLLQQPVQIPNEGKVRLVVTVRGRDMQFWYSMMDENEGKDLKKVGPVLDASIVSDECGGHQAHGSFTGAFVGMACSDLNGTATEARFDHFVYRPVKHESDRPILLSVGLCLYVVANPGSCQGLGEQPVMHNLITPPTPRPESLSVSRPMDPSTAITMGRISLGLLLPLILQASTVSGHGPDGMGLMGYGQLWADPNCAVSCRNVIAGAPLDCPDLHVDHGAHAGHGAPALTAPCIAENLDFLGTLAYCMSIRCPADGVTASKLEWFWATQATGDQSIEPGLSYGAVLAGLTERPSRTFQRGDTLNYTAYIADADYSYQYKWNRFFDWEEMTQSTYVIIIISVGVATPIVFSLMDYLPFVTTITDKLKPYLVYPSTIGTYSVRPLPYLLGHAPTRGQGLYIAMFTGLNIVLGAITYHNFEFAHPWGYSKSGEILAFVGYRTGHISFALLPLTVLFSSRNNVLLWLTDWPFSTFVLLHRWVARLCVAHAVVHSITMLQAYIGLGKYYTDVHTAYWIWGIVAMLCLVGLVFQGVLWLRRASYEVFLLLHIVLAVFVIVGCWYHIIYWMGYTGVYELWIYMVSAVWFFDRMVRVLRVAKTGVRRATVTEVSADTVRVDIAGVRWAPTPGRHAYVYFPTLQPLRAWENHPFSVIPTALLRSPDAQPSPASSIKRDPSNDVEGKGGMGSVVSAVPASSRNGVSLYIRKRSGVTRLLREGNIPVLLDGPYRGTPTRAVLQCDRVILIGGGIGVTGLLGWAGAHPNVKFAWSAREADGTPILRDIGAVLDAVADKVVQLERLNPEALLEEEVRAGWGRVGVVVCGPAGLCDVTRAAVVRLGRRHETVFELEVDAFGW</sequence>
<gene>
    <name evidence="14" type="ORF">PoMZ_05433</name>
</gene>
<dbReference type="InterPro" id="IPR017927">
    <property type="entry name" value="FAD-bd_FR_type"/>
</dbReference>
<dbReference type="Gene3D" id="2.60.120.200">
    <property type="match status" value="1"/>
</dbReference>
<dbReference type="GO" id="GO:0016020">
    <property type="term" value="C:membrane"/>
    <property type="evidence" value="ECO:0007669"/>
    <property type="project" value="UniProtKB-SubCell"/>
</dbReference>
<evidence type="ECO:0000256" key="4">
    <source>
        <dbReference type="ARBA" id="ARBA00022801"/>
    </source>
</evidence>
<dbReference type="GO" id="GO:0005975">
    <property type="term" value="P:carbohydrate metabolic process"/>
    <property type="evidence" value="ECO:0007669"/>
    <property type="project" value="InterPro"/>
</dbReference>
<feature type="transmembrane region" description="Helical" evidence="12">
    <location>
        <begin position="777"/>
        <end position="798"/>
    </location>
</feature>
<dbReference type="SFLD" id="SFLDS00052">
    <property type="entry name" value="Ferric_Reductase_Domain"/>
    <property type="match status" value="1"/>
</dbReference>
<reference evidence="14 15" key="1">
    <citation type="journal article" date="2019" name="Mol. Biol. Evol.">
        <title>Blast fungal genomes show frequent chromosomal changes, gene gains and losses, and effector gene turnover.</title>
        <authorList>
            <person name="Gomez Luciano L.B."/>
            <person name="Jason Tsai I."/>
            <person name="Chuma I."/>
            <person name="Tosa Y."/>
            <person name="Chen Y.H."/>
            <person name="Li J.Y."/>
            <person name="Li M.Y."/>
            <person name="Jade Lu M.Y."/>
            <person name="Nakayashiki H."/>
            <person name="Li W.H."/>
        </authorList>
    </citation>
    <scope>NUCLEOTIDE SEQUENCE [LARGE SCALE GENOMIC DNA]</scope>
    <source>
        <strain evidence="14">MZ5-1-6</strain>
    </source>
</reference>
<keyword evidence="4" id="KW-0378">Hydrolase</keyword>
<evidence type="ECO:0000259" key="13">
    <source>
        <dbReference type="PROSITE" id="PS51384"/>
    </source>
</evidence>
<evidence type="ECO:0000313" key="14">
    <source>
        <dbReference type="EMBL" id="QBZ63745.1"/>
    </source>
</evidence>
<dbReference type="GO" id="GO:0004553">
    <property type="term" value="F:hydrolase activity, hydrolyzing O-glycosyl compounds"/>
    <property type="evidence" value="ECO:0007669"/>
    <property type="project" value="InterPro"/>
</dbReference>
<keyword evidence="5 12" id="KW-1133">Transmembrane helix</keyword>
<dbReference type="Gene3D" id="2.115.10.20">
    <property type="entry name" value="Glycosyl hydrolase domain, family 43"/>
    <property type="match status" value="1"/>
</dbReference>
<feature type="transmembrane region" description="Helical" evidence="12">
    <location>
        <begin position="1015"/>
        <end position="1033"/>
    </location>
</feature>
<evidence type="ECO:0000256" key="2">
    <source>
        <dbReference type="ARBA" id="ARBA00009865"/>
    </source>
</evidence>
<evidence type="ECO:0000256" key="5">
    <source>
        <dbReference type="ARBA" id="ARBA00022989"/>
    </source>
</evidence>